<dbReference type="EMBL" id="BLKS01000001">
    <property type="protein sequence ID" value="GFG49618.1"/>
    <property type="molecule type" value="Genomic_DNA"/>
</dbReference>
<evidence type="ECO:0000313" key="2">
    <source>
        <dbReference type="EMBL" id="GFG49618.1"/>
    </source>
</evidence>
<feature type="domain" description="Dienelactone hydrolase" evidence="1">
    <location>
        <begin position="18"/>
        <end position="242"/>
    </location>
</feature>
<dbReference type="EMBL" id="PDCP01000035">
    <property type="protein sequence ID" value="PEG36350.1"/>
    <property type="molecule type" value="Genomic_DNA"/>
</dbReference>
<dbReference type="InterPro" id="IPR051049">
    <property type="entry name" value="Dienelactone_hydrolase-like"/>
</dbReference>
<evidence type="ECO:0000259" key="1">
    <source>
        <dbReference type="Pfam" id="PF01738"/>
    </source>
</evidence>
<dbReference type="Gene3D" id="3.40.50.1820">
    <property type="entry name" value="alpha/beta hydrolase"/>
    <property type="match status" value="1"/>
</dbReference>
<dbReference type="PANTHER" id="PTHR46623:SF10">
    <property type="entry name" value="CARBOXYMETHYLENEBUTENOLIDASE HOMOLOG"/>
    <property type="match status" value="1"/>
</dbReference>
<organism evidence="3 4">
    <name type="scientific">Mycolicibacterium agri</name>
    <name type="common">Mycobacterium agri</name>
    <dbReference type="NCBI Taxonomy" id="36811"/>
    <lineage>
        <taxon>Bacteria</taxon>
        <taxon>Bacillati</taxon>
        <taxon>Actinomycetota</taxon>
        <taxon>Actinomycetes</taxon>
        <taxon>Mycobacteriales</taxon>
        <taxon>Mycobacteriaceae</taxon>
        <taxon>Mycolicibacterium</taxon>
    </lineage>
</organism>
<dbReference type="SUPFAM" id="SSF53474">
    <property type="entry name" value="alpha/beta-Hydrolases"/>
    <property type="match status" value="1"/>
</dbReference>
<keyword evidence="3" id="KW-0378">Hydrolase</keyword>
<reference evidence="2 5" key="2">
    <citation type="journal article" date="2019" name="Emerg. Microbes Infect.">
        <title>Comprehensive subspecies identification of 175 nontuberculous mycobacteria species based on 7547 genomic profiles.</title>
        <authorList>
            <person name="Matsumoto Y."/>
            <person name="Kinjo T."/>
            <person name="Motooka D."/>
            <person name="Nabeya D."/>
            <person name="Jung N."/>
            <person name="Uechi K."/>
            <person name="Horii T."/>
            <person name="Iida T."/>
            <person name="Fujita J."/>
            <person name="Nakamura S."/>
        </authorList>
    </citation>
    <scope>NUCLEOTIDE SEQUENCE [LARGE SCALE GENOMIC DNA]</scope>
    <source>
        <strain evidence="2 5">JCM 6377</strain>
    </source>
</reference>
<reference evidence="2" key="3">
    <citation type="submission" date="2020-02" db="EMBL/GenBank/DDBJ databases">
        <authorList>
            <person name="Matsumoto Y."/>
            <person name="Motooka D."/>
            <person name="Nakamura S."/>
        </authorList>
    </citation>
    <scope>NUCLEOTIDE SEQUENCE</scope>
    <source>
        <strain evidence="2">JCM 6377</strain>
    </source>
</reference>
<proteinExistence type="predicted"/>
<dbReference type="PANTHER" id="PTHR46623">
    <property type="entry name" value="CARBOXYMETHYLENEBUTENOLIDASE-RELATED"/>
    <property type="match status" value="1"/>
</dbReference>
<evidence type="ECO:0000313" key="5">
    <source>
        <dbReference type="Proteomes" id="UP000465302"/>
    </source>
</evidence>
<evidence type="ECO:0000313" key="3">
    <source>
        <dbReference type="EMBL" id="PEG36350.1"/>
    </source>
</evidence>
<name>A0A2A7MXR4_MYCAG</name>
<dbReference type="Pfam" id="PF01738">
    <property type="entry name" value="DLH"/>
    <property type="match status" value="1"/>
</dbReference>
<reference evidence="3 4" key="1">
    <citation type="submission" date="2017-10" db="EMBL/GenBank/DDBJ databases">
        <title>The new phylogeny of genus Mycobacterium.</title>
        <authorList>
            <person name="Tortoli E."/>
            <person name="Trovato A."/>
            <person name="Cirillo D.M."/>
        </authorList>
    </citation>
    <scope>NUCLEOTIDE SEQUENCE [LARGE SCALE GENOMIC DNA]</scope>
    <source>
        <strain evidence="3 4">CCUG37673</strain>
    </source>
</reference>
<accession>A0A2A7MXR4</accession>
<dbReference type="InterPro" id="IPR002925">
    <property type="entry name" value="Dienelactn_hydro"/>
</dbReference>
<evidence type="ECO:0000313" key="4">
    <source>
        <dbReference type="Proteomes" id="UP000220914"/>
    </source>
</evidence>
<sequence length="245" mass="26173">MPSVSATVTTPDGACPVTLHTPDGDGPWPGVVMYVDAGGVRDTMHDMAARLAGLGYAVLLPDVYYRYGDWQPFDMSTVFSESKERARLMSMVRSLTPDMIASDAGAFFDFLEQRPEVKGSRFGVCGYCMGGRASVIVAGRQPERVAAAGSFHGGGLVTDDANSPHLLADKMTATVYIAGAENDGSFTKENTETLDKALTAAGVEHIVEFYPAAHGFAVPDNPPYDKDAAERHWSALERLFGATLA</sequence>
<dbReference type="Proteomes" id="UP000465302">
    <property type="component" value="Unassembled WGS sequence"/>
</dbReference>
<protein>
    <submittedName>
        <fullName evidence="3">Dienelactone hydrolase</fullName>
    </submittedName>
</protein>
<comment type="caution">
    <text evidence="3">The sequence shown here is derived from an EMBL/GenBank/DDBJ whole genome shotgun (WGS) entry which is preliminary data.</text>
</comment>
<dbReference type="GO" id="GO:0016787">
    <property type="term" value="F:hydrolase activity"/>
    <property type="evidence" value="ECO:0007669"/>
    <property type="project" value="UniProtKB-KW"/>
</dbReference>
<dbReference type="InterPro" id="IPR029058">
    <property type="entry name" value="AB_hydrolase_fold"/>
</dbReference>
<dbReference type="RefSeq" id="WP_097941659.1">
    <property type="nucleotide sequence ID" value="NZ_BLKS01000001.1"/>
</dbReference>
<keyword evidence="4" id="KW-1185">Reference proteome</keyword>
<gene>
    <name evidence="3" type="ORF">CQY20_19135</name>
    <name evidence="2" type="ORF">MAGR_10590</name>
</gene>
<dbReference type="AlphaFoldDB" id="A0A2A7MXR4"/>
<dbReference type="Proteomes" id="UP000220914">
    <property type="component" value="Unassembled WGS sequence"/>
</dbReference>
<dbReference type="OrthoDB" id="9787933at2"/>